<sequence>MRKFLEALRFEKRYIRFLSVIFIVSALSGYWNGNDLLAVFKKAGIFDQLKEVVSSIQRDPSFFNVFLELFLNNWTAAMVTIVFGVFLVFWPSAMILMNGMLLGMVLKVAATESGVHPLLLFVKTILPHGIIEIPAIIIAAALGTHLGVFWIKWLISFSIPKRKEKVQAEWATLKGNLIPLLIGISCLVVLAGLIETGLILLNVT</sequence>
<dbReference type="InterPro" id="IPR002798">
    <property type="entry name" value="SpoIIM-like"/>
</dbReference>
<keyword evidence="3" id="KW-1185">Reference proteome</keyword>
<reference evidence="2" key="1">
    <citation type="submission" date="2020-09" db="EMBL/GenBank/DDBJ databases">
        <title>A novel bacterium of genus Hazenella, isolated from South China Sea.</title>
        <authorList>
            <person name="Huang H."/>
            <person name="Mo K."/>
            <person name="Hu Y."/>
        </authorList>
    </citation>
    <scope>NUCLEOTIDE SEQUENCE</scope>
    <source>
        <strain evidence="2">IB182357</strain>
    </source>
</reference>
<dbReference type="EMBL" id="JACXAH010000029">
    <property type="protein sequence ID" value="MBD1373591.1"/>
    <property type="molecule type" value="Genomic_DNA"/>
</dbReference>
<evidence type="ECO:0000313" key="3">
    <source>
        <dbReference type="Proteomes" id="UP000661691"/>
    </source>
</evidence>
<feature type="transmembrane region" description="Helical" evidence="1">
    <location>
        <begin position="133"/>
        <end position="155"/>
    </location>
</feature>
<protein>
    <submittedName>
        <fullName evidence="2">Stage II sporulation protein M</fullName>
    </submittedName>
</protein>
<keyword evidence="1" id="KW-0812">Transmembrane</keyword>
<feature type="transmembrane region" description="Helical" evidence="1">
    <location>
        <begin position="69"/>
        <end position="89"/>
    </location>
</feature>
<feature type="transmembrane region" description="Helical" evidence="1">
    <location>
        <begin position="176"/>
        <end position="201"/>
    </location>
</feature>
<dbReference type="PANTHER" id="PTHR35337">
    <property type="entry name" value="SLR1478 PROTEIN"/>
    <property type="match status" value="1"/>
</dbReference>
<accession>A0A926RYK2</accession>
<gene>
    <name evidence="2" type="ORF">IC620_14680</name>
</gene>
<name>A0A926RYK2_9BACL</name>
<evidence type="ECO:0000313" key="2">
    <source>
        <dbReference type="EMBL" id="MBD1373591.1"/>
    </source>
</evidence>
<proteinExistence type="predicted"/>
<dbReference type="Proteomes" id="UP000661691">
    <property type="component" value="Unassembled WGS sequence"/>
</dbReference>
<dbReference type="RefSeq" id="WP_191142614.1">
    <property type="nucleotide sequence ID" value="NZ_JACXAH010000029.1"/>
</dbReference>
<dbReference type="PANTHER" id="PTHR35337:SF1">
    <property type="entry name" value="SLR1478 PROTEIN"/>
    <property type="match status" value="1"/>
</dbReference>
<evidence type="ECO:0000256" key="1">
    <source>
        <dbReference type="SAM" id="Phobius"/>
    </source>
</evidence>
<keyword evidence="1" id="KW-1133">Transmembrane helix</keyword>
<keyword evidence="1" id="KW-0472">Membrane</keyword>
<feature type="transmembrane region" description="Helical" evidence="1">
    <location>
        <begin position="14"/>
        <end position="31"/>
    </location>
</feature>
<dbReference type="Pfam" id="PF01944">
    <property type="entry name" value="SpoIIM"/>
    <property type="match status" value="1"/>
</dbReference>
<feature type="transmembrane region" description="Helical" evidence="1">
    <location>
        <begin position="101"/>
        <end position="121"/>
    </location>
</feature>
<organism evidence="2 3">
    <name type="scientific">Polycladospora coralii</name>
    <dbReference type="NCBI Taxonomy" id="2771432"/>
    <lineage>
        <taxon>Bacteria</taxon>
        <taxon>Bacillati</taxon>
        <taxon>Bacillota</taxon>
        <taxon>Bacilli</taxon>
        <taxon>Bacillales</taxon>
        <taxon>Thermoactinomycetaceae</taxon>
        <taxon>Polycladospora</taxon>
    </lineage>
</organism>
<dbReference type="AlphaFoldDB" id="A0A926RYK2"/>
<comment type="caution">
    <text evidence="2">The sequence shown here is derived from an EMBL/GenBank/DDBJ whole genome shotgun (WGS) entry which is preliminary data.</text>
</comment>